<feature type="region of interest" description="Disordered" evidence="1">
    <location>
        <begin position="83"/>
        <end position="113"/>
    </location>
</feature>
<name>A0A7X1B7R6_9BACT</name>
<accession>A0A7X1B7R6</accession>
<evidence type="ECO:0000256" key="1">
    <source>
        <dbReference type="SAM" id="MobiDB-lite"/>
    </source>
</evidence>
<proteinExistence type="predicted"/>
<dbReference type="Proteomes" id="UP000526501">
    <property type="component" value="Unassembled WGS sequence"/>
</dbReference>
<gene>
    <name evidence="3" type="ORF">H5P27_14250</name>
</gene>
<evidence type="ECO:0000313" key="3">
    <source>
        <dbReference type="EMBL" id="MBC2607212.1"/>
    </source>
</evidence>
<dbReference type="Pfam" id="PF00462">
    <property type="entry name" value="Glutaredoxin"/>
    <property type="match status" value="1"/>
</dbReference>
<dbReference type="RefSeq" id="WP_185661067.1">
    <property type="nucleotide sequence ID" value="NZ_CAWPOO010000012.1"/>
</dbReference>
<dbReference type="InterPro" id="IPR036249">
    <property type="entry name" value="Thioredoxin-like_sf"/>
</dbReference>
<evidence type="ECO:0000259" key="2">
    <source>
        <dbReference type="Pfam" id="PF00462"/>
    </source>
</evidence>
<feature type="domain" description="Glutaredoxin" evidence="2">
    <location>
        <begin position="5"/>
        <end position="59"/>
    </location>
</feature>
<dbReference type="CDD" id="cd02066">
    <property type="entry name" value="GRX_family"/>
    <property type="match status" value="1"/>
</dbReference>
<dbReference type="EMBL" id="JACHVC010000012">
    <property type="protein sequence ID" value="MBC2607212.1"/>
    <property type="molecule type" value="Genomic_DNA"/>
</dbReference>
<keyword evidence="4" id="KW-1185">Reference proteome</keyword>
<dbReference type="InterPro" id="IPR002109">
    <property type="entry name" value="Glutaredoxin"/>
</dbReference>
<dbReference type="SUPFAM" id="SSF52833">
    <property type="entry name" value="Thioredoxin-like"/>
    <property type="match status" value="1"/>
</dbReference>
<comment type="caution">
    <text evidence="3">The sequence shown here is derived from an EMBL/GenBank/DDBJ whole genome shotgun (WGS) entry which is preliminary data.</text>
</comment>
<feature type="compositionally biased region" description="Basic and acidic residues" evidence="1">
    <location>
        <begin position="83"/>
        <end position="104"/>
    </location>
</feature>
<dbReference type="AlphaFoldDB" id="A0A7X1B7R6"/>
<sequence length="113" mass="12706">MKIKAYLKPTCGWSMGVRAIMDKHQLEYEDIDIINNADNYAEMVAKSGQPLSPCVEIDGIMLADVSGEEVEQYMLANNLVESTDKSTEVPTDRGCSDEEHEKMRSASKPIRFF</sequence>
<evidence type="ECO:0000313" key="4">
    <source>
        <dbReference type="Proteomes" id="UP000526501"/>
    </source>
</evidence>
<dbReference type="Gene3D" id="3.40.30.10">
    <property type="entry name" value="Glutaredoxin"/>
    <property type="match status" value="1"/>
</dbReference>
<organism evidence="3 4">
    <name type="scientific">Pelagicoccus albus</name>
    <dbReference type="NCBI Taxonomy" id="415222"/>
    <lineage>
        <taxon>Bacteria</taxon>
        <taxon>Pseudomonadati</taxon>
        <taxon>Verrucomicrobiota</taxon>
        <taxon>Opitutia</taxon>
        <taxon>Puniceicoccales</taxon>
        <taxon>Pelagicoccaceae</taxon>
        <taxon>Pelagicoccus</taxon>
    </lineage>
</organism>
<reference evidence="3 4" key="1">
    <citation type="submission" date="2020-07" db="EMBL/GenBank/DDBJ databases">
        <authorList>
            <person name="Feng X."/>
        </authorList>
    </citation>
    <scope>NUCLEOTIDE SEQUENCE [LARGE SCALE GENOMIC DNA]</scope>
    <source>
        <strain evidence="3 4">JCM23202</strain>
    </source>
</reference>
<dbReference type="PROSITE" id="PS51354">
    <property type="entry name" value="GLUTAREDOXIN_2"/>
    <property type="match status" value="1"/>
</dbReference>
<protein>
    <submittedName>
        <fullName evidence="3">Glutaredoxin</fullName>
    </submittedName>
</protein>